<dbReference type="SUPFAM" id="SSF53335">
    <property type="entry name" value="S-adenosyl-L-methionine-dependent methyltransferases"/>
    <property type="match status" value="1"/>
</dbReference>
<dbReference type="Proteomes" id="UP000054623">
    <property type="component" value="Unassembled WGS sequence"/>
</dbReference>
<dbReference type="OMA" id="VLVVYHG"/>
<dbReference type="AlphaFoldDB" id="A0A098B0M3"/>
<keyword evidence="1" id="KW-0808">Transferase</keyword>
<dbReference type="PANTHER" id="PTHR35276:SF1">
    <property type="entry name" value="TRNA (MNM(5)S(2)U34)-METHYLTRANSFERASE, CHLOROPLASTIC"/>
    <property type="match status" value="1"/>
</dbReference>
<accession>A0A098B0M3</accession>
<organism evidence="1">
    <name type="scientific">Desulfitobacterium hafniense</name>
    <name type="common">Desulfitobacterium frappieri</name>
    <dbReference type="NCBI Taxonomy" id="49338"/>
    <lineage>
        <taxon>Bacteria</taxon>
        <taxon>Bacillati</taxon>
        <taxon>Bacillota</taxon>
        <taxon>Clostridia</taxon>
        <taxon>Eubacteriales</taxon>
        <taxon>Desulfitobacteriaceae</taxon>
        <taxon>Desulfitobacterium</taxon>
    </lineage>
</organism>
<dbReference type="EMBL" id="LK996017">
    <property type="protein sequence ID" value="CDX02423.1"/>
    <property type="molecule type" value="Genomic_DNA"/>
</dbReference>
<dbReference type="InterPro" id="IPR029063">
    <property type="entry name" value="SAM-dependent_MTases_sf"/>
</dbReference>
<dbReference type="GO" id="GO:0008168">
    <property type="term" value="F:methyltransferase activity"/>
    <property type="evidence" value="ECO:0007669"/>
    <property type="project" value="UniProtKB-KW"/>
</dbReference>
<protein>
    <submittedName>
        <fullName evidence="1">rRNA methylase</fullName>
        <ecNumber evidence="1">2.1.1.-</ecNumber>
    </submittedName>
    <submittedName>
        <fullName evidence="2">rRNA methyltransferase</fullName>
    </submittedName>
</protein>
<dbReference type="EC" id="2.1.1.-" evidence="1"/>
<dbReference type="Gene3D" id="3.40.50.150">
    <property type="entry name" value="Vaccinia Virus protein VP39"/>
    <property type="match status" value="1"/>
</dbReference>
<evidence type="ECO:0000313" key="1">
    <source>
        <dbReference type="EMBL" id="CDX02423.1"/>
    </source>
</evidence>
<gene>
    <name evidence="2" type="ORF">AT727_10790</name>
    <name evidence="1" type="ORF">DPCES_2536</name>
</gene>
<dbReference type="Pfam" id="PF06962">
    <property type="entry name" value="rRNA_methylase"/>
    <property type="match status" value="1"/>
</dbReference>
<proteinExistence type="predicted"/>
<keyword evidence="1" id="KW-0489">Methyltransferase</keyword>
<dbReference type="InterPro" id="IPR010719">
    <property type="entry name" value="MnmM_MeTrfase"/>
</dbReference>
<name>A0A098B0M3_DESHA</name>
<dbReference type="GO" id="GO:0032259">
    <property type="term" value="P:methylation"/>
    <property type="evidence" value="ECO:0007669"/>
    <property type="project" value="UniProtKB-KW"/>
</dbReference>
<dbReference type="PANTHER" id="PTHR35276">
    <property type="entry name" value="S-ADENOSYL-L-METHIONINE-DEPENDENT METHYLTRANSFERASES SUPERFAMILY PROTEIN"/>
    <property type="match status" value="1"/>
</dbReference>
<dbReference type="EMBL" id="LOCK01000061">
    <property type="protein sequence ID" value="KTE89825.1"/>
    <property type="molecule type" value="Genomic_DNA"/>
</dbReference>
<dbReference type="CDD" id="cd02440">
    <property type="entry name" value="AdoMet_MTases"/>
    <property type="match status" value="1"/>
</dbReference>
<reference evidence="1" key="1">
    <citation type="submission" date="2014-07" db="EMBL/GenBank/DDBJ databases">
        <authorList>
            <person name="Hornung V.Bastian."/>
        </authorList>
    </citation>
    <scope>NUCLEOTIDE SEQUENCE</scope>
    <source>
        <strain evidence="1">PCE-S</strain>
    </source>
</reference>
<sequence>MNNRLQDIQGFLKTILRGSIQPGDIALDLTAGRGRDTLFLAQLVGAEGRVHAFDVQEVALQETQRLLKEQQMAERVHLYHWDHGRLLEKVQDPVQAAMFNLGYLPGHSQEITTQAASTLAALEAVLQLLRQGGVIALTVYRGHPGGLEEAAAVEEFLSCLPRRKYSVLRGEYINQLPNAPYWILVQKNKGDTE</sequence>
<dbReference type="RefSeq" id="WP_005810955.1">
    <property type="nucleotide sequence ID" value="NZ_CABKQQ010000029.1"/>
</dbReference>
<reference evidence="2 3" key="2">
    <citation type="submission" date="2015-12" db="EMBL/GenBank/DDBJ databases">
        <title>Draft Genome Sequence of Desulfitobacterium hafniense Strain DH, a Sulfate-reducing Bacterium Isolated from Paddy Soils.</title>
        <authorList>
            <person name="Bao P."/>
            <person name="Zhang X."/>
            <person name="Li G."/>
        </authorList>
    </citation>
    <scope>NUCLEOTIDE SEQUENCE [LARGE SCALE GENOMIC DNA]</scope>
    <source>
        <strain evidence="2 3">DH</strain>
    </source>
</reference>
<evidence type="ECO:0000313" key="3">
    <source>
        <dbReference type="Proteomes" id="UP000054623"/>
    </source>
</evidence>
<dbReference type="OrthoDB" id="9792989at2"/>
<evidence type="ECO:0000313" key="2">
    <source>
        <dbReference type="EMBL" id="KTE89825.1"/>
    </source>
</evidence>
<dbReference type="PATRIC" id="fig|49338.4.peg.2723"/>